<dbReference type="InterPro" id="IPR025326">
    <property type="entry name" value="DUF4232"/>
</dbReference>
<feature type="domain" description="DUF4232" evidence="2">
    <location>
        <begin position="47"/>
        <end position="163"/>
    </location>
</feature>
<keyword evidence="4" id="KW-1185">Reference proteome</keyword>
<feature type="chain" id="PRO_5046261167" description="DUF4232 domain-containing protein" evidence="1">
    <location>
        <begin position="32"/>
        <end position="194"/>
    </location>
</feature>
<feature type="signal peptide" evidence="1">
    <location>
        <begin position="1"/>
        <end position="31"/>
    </location>
</feature>
<name>A0ABP3G3B9_9ACTN</name>
<comment type="caution">
    <text evidence="3">The sequence shown here is derived from an EMBL/GenBank/DDBJ whole genome shotgun (WGS) entry which is preliminary data.</text>
</comment>
<evidence type="ECO:0000256" key="1">
    <source>
        <dbReference type="SAM" id="SignalP"/>
    </source>
</evidence>
<dbReference type="Pfam" id="PF14016">
    <property type="entry name" value="DUF4232"/>
    <property type="match status" value="1"/>
</dbReference>
<gene>
    <name evidence="3" type="ORF">GCM10010319_07230</name>
</gene>
<evidence type="ECO:0000313" key="4">
    <source>
        <dbReference type="Proteomes" id="UP001500063"/>
    </source>
</evidence>
<sequence length="194" mass="19964">MSKTRTRTLFSFAALALGATAIIGGAGTSSAASGNSDSDSYAYSHACTSNQLSVQVIRHSEDSGQRVIEVRNLGGNACGLSYYPLVSIGDPNAADHSHDIKPLVPGGLGGAPAYPLHAGQAAYAVIDLDPTGKAGPTVPQGTELNVLAHSDMPNAETLNFPLGSNARVLNPKLGLYENNINDAISSMEQADVQS</sequence>
<dbReference type="EMBL" id="BAAABW010000002">
    <property type="protein sequence ID" value="GAA0333822.1"/>
    <property type="molecule type" value="Genomic_DNA"/>
</dbReference>
<dbReference type="RefSeq" id="WP_344115939.1">
    <property type="nucleotide sequence ID" value="NZ_BAAABW010000002.1"/>
</dbReference>
<accession>A0ABP3G3B9</accession>
<keyword evidence="1" id="KW-0732">Signal</keyword>
<organism evidence="3 4">
    <name type="scientific">Streptomyces blastmyceticus</name>
    <dbReference type="NCBI Taxonomy" id="68180"/>
    <lineage>
        <taxon>Bacteria</taxon>
        <taxon>Bacillati</taxon>
        <taxon>Actinomycetota</taxon>
        <taxon>Actinomycetes</taxon>
        <taxon>Kitasatosporales</taxon>
        <taxon>Streptomycetaceae</taxon>
        <taxon>Streptomyces</taxon>
    </lineage>
</organism>
<evidence type="ECO:0000259" key="2">
    <source>
        <dbReference type="Pfam" id="PF14016"/>
    </source>
</evidence>
<proteinExistence type="predicted"/>
<protein>
    <recommendedName>
        <fullName evidence="2">DUF4232 domain-containing protein</fullName>
    </recommendedName>
</protein>
<reference evidence="4" key="1">
    <citation type="journal article" date="2019" name="Int. J. Syst. Evol. Microbiol.">
        <title>The Global Catalogue of Microorganisms (GCM) 10K type strain sequencing project: providing services to taxonomists for standard genome sequencing and annotation.</title>
        <authorList>
            <consortium name="The Broad Institute Genomics Platform"/>
            <consortium name="The Broad Institute Genome Sequencing Center for Infectious Disease"/>
            <person name="Wu L."/>
            <person name="Ma J."/>
        </authorList>
    </citation>
    <scope>NUCLEOTIDE SEQUENCE [LARGE SCALE GENOMIC DNA]</scope>
    <source>
        <strain evidence="4">JCM 4565</strain>
    </source>
</reference>
<evidence type="ECO:0000313" key="3">
    <source>
        <dbReference type="EMBL" id="GAA0333822.1"/>
    </source>
</evidence>
<dbReference type="Proteomes" id="UP001500063">
    <property type="component" value="Unassembled WGS sequence"/>
</dbReference>